<evidence type="ECO:0000313" key="3">
    <source>
        <dbReference type="Proteomes" id="UP000050424"/>
    </source>
</evidence>
<comment type="caution">
    <text evidence="2">The sequence shown here is derived from an EMBL/GenBank/DDBJ whole genome shotgun (WGS) entry which is preliminary data.</text>
</comment>
<protein>
    <recommendedName>
        <fullName evidence="1">F-box domain-containing protein</fullName>
    </recommendedName>
</protein>
<dbReference type="CDD" id="cd09917">
    <property type="entry name" value="F-box_SF"/>
    <property type="match status" value="1"/>
</dbReference>
<dbReference type="Proteomes" id="UP000050424">
    <property type="component" value="Unassembled WGS sequence"/>
</dbReference>
<dbReference type="AlphaFoldDB" id="A0A0P7BQ14"/>
<name>A0A0P7BQ14_9HYPO</name>
<keyword evidence="3" id="KW-1185">Reference proteome</keyword>
<dbReference type="PROSITE" id="PS50181">
    <property type="entry name" value="FBOX"/>
    <property type="match status" value="1"/>
</dbReference>
<evidence type="ECO:0000313" key="2">
    <source>
        <dbReference type="EMBL" id="KPM43449.1"/>
    </source>
</evidence>
<dbReference type="EMBL" id="LKCW01000033">
    <property type="protein sequence ID" value="KPM43449.1"/>
    <property type="molecule type" value="Genomic_DNA"/>
</dbReference>
<evidence type="ECO:0000259" key="1">
    <source>
        <dbReference type="PROSITE" id="PS50181"/>
    </source>
</evidence>
<sequence>MAHSSKPSGITPERKDELDQFLSSLSAWDLRYVQKRLQNVRPNLAGLEDMPPEIIWKLVPHLDLEDIITCRLVSKAWARAWSHAAVTPFLCHRFAPGMLESRPFESPSQVFATSIRQKKTRQNARFFKKFWVPWNQAWDSGVFTNVLPTPQFLQGRGPQFVHGQYPVWYADGKVAWQPRLDLVIVDDIKKMSRQRLICSTLPVPGPNQVPARGIELMAVSNQLVVVASVPPERSHKAYVWYLQETEIRTVHLPNPAVRCYAEGESFGIVTTTGEVFICFQRGKVVALDISRIETPPKSRRVDGALPAVLFHPTDRDVAFVVLAYRYYQPLAKFDANQLLWQSSASVANPVVNAVESCVDPQSLVRMQIAPKKSDAQGSYALGIYQLTSQRTAKNIGLCKCISDVWRHGDWGTISFNVLNRTFSQHYYSSPRKNLLWDSTLDSYVSEPPSPEGVVMGAHLWDEGLLLTWRMGGPLYSGDGPQRRNLGMQILHPIGGILAPRHKHPAFSSTPQSAYPAGSEEEDLSSVNDLFEAVFQDNGKALVPTARGMWICSSSKDPVPPSVSQPPKIEGGVFEQPFKEVRPEFNVVLYLTHGDMVEMPVHEIDDLR</sequence>
<proteinExistence type="predicted"/>
<dbReference type="Pfam" id="PF00646">
    <property type="entry name" value="F-box"/>
    <property type="match status" value="1"/>
</dbReference>
<reference evidence="2 3" key="1">
    <citation type="submission" date="2015-09" db="EMBL/GenBank/DDBJ databases">
        <title>Draft genome of a European isolate of the apple canker pathogen Neonectria ditissima.</title>
        <authorList>
            <person name="Gomez-Cortecero A."/>
            <person name="Harrison R.J."/>
            <person name="Armitage A.D."/>
        </authorList>
    </citation>
    <scope>NUCLEOTIDE SEQUENCE [LARGE SCALE GENOMIC DNA]</scope>
    <source>
        <strain evidence="2 3">R09/05</strain>
    </source>
</reference>
<gene>
    <name evidence="2" type="ORF">AK830_g3107</name>
</gene>
<dbReference type="STRING" id="78410.A0A0P7BQ14"/>
<dbReference type="InterPro" id="IPR001810">
    <property type="entry name" value="F-box_dom"/>
</dbReference>
<dbReference type="SUPFAM" id="SSF81383">
    <property type="entry name" value="F-box domain"/>
    <property type="match status" value="1"/>
</dbReference>
<dbReference type="OrthoDB" id="1918685at2759"/>
<dbReference type="Gene3D" id="1.20.1280.50">
    <property type="match status" value="1"/>
</dbReference>
<accession>A0A0P7BQ14</accession>
<feature type="domain" description="F-box" evidence="1">
    <location>
        <begin position="44"/>
        <end position="77"/>
    </location>
</feature>
<organism evidence="2 3">
    <name type="scientific">Neonectria ditissima</name>
    <dbReference type="NCBI Taxonomy" id="78410"/>
    <lineage>
        <taxon>Eukaryota</taxon>
        <taxon>Fungi</taxon>
        <taxon>Dikarya</taxon>
        <taxon>Ascomycota</taxon>
        <taxon>Pezizomycotina</taxon>
        <taxon>Sordariomycetes</taxon>
        <taxon>Hypocreomycetidae</taxon>
        <taxon>Hypocreales</taxon>
        <taxon>Nectriaceae</taxon>
        <taxon>Neonectria</taxon>
    </lineage>
</organism>
<dbReference type="InterPro" id="IPR036047">
    <property type="entry name" value="F-box-like_dom_sf"/>
</dbReference>